<keyword evidence="2" id="KW-0732">Signal</keyword>
<protein>
    <submittedName>
        <fullName evidence="4">Uncharacterized protein</fullName>
    </submittedName>
</protein>
<feature type="signal peptide" evidence="2">
    <location>
        <begin position="1"/>
        <end position="18"/>
    </location>
</feature>
<dbReference type="Proteomes" id="UP000887572">
    <property type="component" value="Unplaced"/>
</dbReference>
<proteinExistence type="predicted"/>
<evidence type="ECO:0000256" key="1">
    <source>
        <dbReference type="SAM" id="Phobius"/>
    </source>
</evidence>
<organism evidence="3 4">
    <name type="scientific">Globodera rostochiensis</name>
    <name type="common">Golden nematode worm</name>
    <name type="synonym">Heterodera rostochiensis</name>
    <dbReference type="NCBI Taxonomy" id="31243"/>
    <lineage>
        <taxon>Eukaryota</taxon>
        <taxon>Metazoa</taxon>
        <taxon>Ecdysozoa</taxon>
        <taxon>Nematoda</taxon>
        <taxon>Chromadorea</taxon>
        <taxon>Rhabditida</taxon>
        <taxon>Tylenchina</taxon>
        <taxon>Tylenchomorpha</taxon>
        <taxon>Tylenchoidea</taxon>
        <taxon>Heteroderidae</taxon>
        <taxon>Heteroderinae</taxon>
        <taxon>Globodera</taxon>
    </lineage>
</organism>
<keyword evidence="1" id="KW-0812">Transmembrane</keyword>
<keyword evidence="1" id="KW-0472">Membrane</keyword>
<keyword evidence="1" id="KW-1133">Transmembrane helix</keyword>
<feature type="transmembrane region" description="Helical" evidence="1">
    <location>
        <begin position="51"/>
        <end position="75"/>
    </location>
</feature>
<evidence type="ECO:0000313" key="3">
    <source>
        <dbReference type="Proteomes" id="UP000887572"/>
    </source>
</evidence>
<sequence>MGIRLILSVIFCIPLLFCAIWPRQECIDEIFFWREHHYTIESMRPPCVVTFIHWSLSTALIGCHYYIIFCGYNAIRKRLYKWTSRPSNLRS</sequence>
<keyword evidence="3" id="KW-1185">Reference proteome</keyword>
<dbReference type="WBParaSite" id="Gr19_v10_g9464.t1">
    <property type="protein sequence ID" value="Gr19_v10_g9464.t1"/>
    <property type="gene ID" value="Gr19_v10_g9464"/>
</dbReference>
<dbReference type="AlphaFoldDB" id="A0A914ICZ8"/>
<feature type="chain" id="PRO_5037413500" evidence="2">
    <location>
        <begin position="19"/>
        <end position="91"/>
    </location>
</feature>
<accession>A0A914ICZ8</accession>
<evidence type="ECO:0000313" key="4">
    <source>
        <dbReference type="WBParaSite" id="Gr19_v10_g9464.t1"/>
    </source>
</evidence>
<reference evidence="4" key="1">
    <citation type="submission" date="2022-11" db="UniProtKB">
        <authorList>
            <consortium name="WormBaseParasite"/>
        </authorList>
    </citation>
    <scope>IDENTIFICATION</scope>
</reference>
<name>A0A914ICZ8_GLORO</name>
<evidence type="ECO:0000256" key="2">
    <source>
        <dbReference type="SAM" id="SignalP"/>
    </source>
</evidence>